<protein>
    <submittedName>
        <fullName evidence="2">Uncharacterized protein</fullName>
    </submittedName>
</protein>
<feature type="compositionally biased region" description="Polar residues" evidence="1">
    <location>
        <begin position="481"/>
        <end position="491"/>
    </location>
</feature>
<feature type="region of interest" description="Disordered" evidence="1">
    <location>
        <begin position="252"/>
        <end position="309"/>
    </location>
</feature>
<proteinExistence type="predicted"/>
<feature type="compositionally biased region" description="Low complexity" evidence="1">
    <location>
        <begin position="283"/>
        <end position="309"/>
    </location>
</feature>
<name>G7YB11_CLOSI</name>
<gene>
    <name evidence="2" type="ORF">CLF_104122</name>
</gene>
<dbReference type="EMBL" id="DF143017">
    <property type="protein sequence ID" value="GAA50145.1"/>
    <property type="molecule type" value="Genomic_DNA"/>
</dbReference>
<feature type="region of interest" description="Disordered" evidence="1">
    <location>
        <begin position="469"/>
        <end position="498"/>
    </location>
</feature>
<evidence type="ECO:0000313" key="3">
    <source>
        <dbReference type="Proteomes" id="UP000008909"/>
    </source>
</evidence>
<reference evidence="2" key="1">
    <citation type="journal article" date="2011" name="Genome Biol.">
        <title>The draft genome of the carcinogenic human liver fluke Clonorchis sinensis.</title>
        <authorList>
            <person name="Wang X."/>
            <person name="Chen W."/>
            <person name="Huang Y."/>
            <person name="Sun J."/>
            <person name="Men J."/>
            <person name="Liu H."/>
            <person name="Luo F."/>
            <person name="Guo L."/>
            <person name="Lv X."/>
            <person name="Deng C."/>
            <person name="Zhou C."/>
            <person name="Fan Y."/>
            <person name="Li X."/>
            <person name="Huang L."/>
            <person name="Hu Y."/>
            <person name="Liang C."/>
            <person name="Hu X."/>
            <person name="Xu J."/>
            <person name="Yu X."/>
        </authorList>
    </citation>
    <scope>NUCLEOTIDE SEQUENCE [LARGE SCALE GENOMIC DNA]</scope>
    <source>
        <strain evidence="2">Henan</strain>
    </source>
</reference>
<keyword evidence="3" id="KW-1185">Reference proteome</keyword>
<dbReference type="Proteomes" id="UP000008909">
    <property type="component" value="Unassembled WGS sequence"/>
</dbReference>
<organism evidence="2 3">
    <name type="scientific">Clonorchis sinensis</name>
    <name type="common">Chinese liver fluke</name>
    <dbReference type="NCBI Taxonomy" id="79923"/>
    <lineage>
        <taxon>Eukaryota</taxon>
        <taxon>Metazoa</taxon>
        <taxon>Spiralia</taxon>
        <taxon>Lophotrochozoa</taxon>
        <taxon>Platyhelminthes</taxon>
        <taxon>Trematoda</taxon>
        <taxon>Digenea</taxon>
        <taxon>Opisthorchiida</taxon>
        <taxon>Opisthorchiata</taxon>
        <taxon>Opisthorchiidae</taxon>
        <taxon>Clonorchis</taxon>
    </lineage>
</organism>
<evidence type="ECO:0000256" key="1">
    <source>
        <dbReference type="SAM" id="MobiDB-lite"/>
    </source>
</evidence>
<accession>G7YB11</accession>
<sequence>MESGNDPVGPQDDLVAKYECHCQHTVALVFAVYPDGDPETRRIISKRNGGSCSHCTTQTWRLGLTIVMTGQTSEKRISKLARTLSSSESVKHAIRTCWFLLMGCLNGFQKRLVRYVTNFTEFLVIDAEPGVLGLNNLAVSQPSCVRRSMTFRHRKGATAERFILNGLKGPIISNPVCYPDVLNSEFHQSRIKRRLFIRFYTLLLRSERSSDSGLPDPKSTVLERAEEPMGADVCLPGVFAVSTPESVLPSSTALGLEQELSEPSKTANQGDRDVLHRSLSTTPSSQNSIPSNLSSPASPSVSLPAAPLTSQACSSTPFSSTSIDVISTVLPTCTLVSSPISYPALSHSQCSPEYYTPLEPTEFADPDFLPAESAQRNLVSGNWDPTPIVHPPVNGDAGSISESLSVTKNNPVPICDTSILQAEDASIDTSSNANSTNSSVTRIFRSLLDFLSSQAGQFVRRFSTGRTPQLMAKPTGKAINYSPSLQSTSGSERAASIPDSATKPSRFFVWTLLTSEESAEIITSVTPDHLDPSNRRIRSLPTHYPAQTVMNDIAAIDEIKLPICSTRKLCELTDRFVYRRQCT</sequence>
<reference key="2">
    <citation type="submission" date="2011-10" db="EMBL/GenBank/DDBJ databases">
        <title>The genome and transcriptome sequence of Clonorchis sinensis provide insights into the carcinogenic liver fluke.</title>
        <authorList>
            <person name="Wang X."/>
            <person name="Huang Y."/>
            <person name="Chen W."/>
            <person name="Liu H."/>
            <person name="Guo L."/>
            <person name="Chen Y."/>
            <person name="Luo F."/>
            <person name="Zhou W."/>
            <person name="Sun J."/>
            <person name="Mao Q."/>
            <person name="Liang P."/>
            <person name="Zhou C."/>
            <person name="Tian Y."/>
            <person name="Men J."/>
            <person name="Lv X."/>
            <person name="Huang L."/>
            <person name="Zhou J."/>
            <person name="Hu Y."/>
            <person name="Li R."/>
            <person name="Zhang F."/>
            <person name="Lei H."/>
            <person name="Li X."/>
            <person name="Hu X."/>
            <person name="Liang C."/>
            <person name="Xu J."/>
            <person name="Wu Z."/>
            <person name="Yu X."/>
        </authorList>
    </citation>
    <scope>NUCLEOTIDE SEQUENCE</scope>
    <source>
        <strain>Henan</strain>
    </source>
</reference>
<evidence type="ECO:0000313" key="2">
    <source>
        <dbReference type="EMBL" id="GAA50145.1"/>
    </source>
</evidence>
<dbReference type="AlphaFoldDB" id="G7YB11"/>